<keyword evidence="4 11" id="KW-0479">Metal-binding</keyword>
<dbReference type="FunFam" id="2.60.260.20:FF:000068">
    <property type="entry name" value="Chaperone protein dnaJ 3"/>
    <property type="match status" value="1"/>
</dbReference>
<dbReference type="InterPro" id="IPR001623">
    <property type="entry name" value="DnaJ_domain"/>
</dbReference>
<keyword evidence="6 11" id="KW-0863">Zinc-finger</keyword>
<dbReference type="Gene3D" id="2.10.230.10">
    <property type="entry name" value="Heat shock protein DnaJ, cysteine-rich domain"/>
    <property type="match status" value="1"/>
</dbReference>
<dbReference type="Pfam" id="PF01556">
    <property type="entry name" value="DnaJ_C"/>
    <property type="match status" value="1"/>
</dbReference>
<dbReference type="PROSITE" id="PS51188">
    <property type="entry name" value="ZF_CR"/>
    <property type="match status" value="1"/>
</dbReference>
<keyword evidence="9" id="KW-0472">Membrane</keyword>
<evidence type="ECO:0000256" key="2">
    <source>
        <dbReference type="ARBA" id="ARBA00022481"/>
    </source>
</evidence>
<dbReference type="InterPro" id="IPR044713">
    <property type="entry name" value="DNJA1/2-like"/>
</dbReference>
<feature type="non-terminal residue" evidence="15">
    <location>
        <position position="1"/>
    </location>
</feature>
<evidence type="ECO:0000256" key="6">
    <source>
        <dbReference type="ARBA" id="ARBA00022771"/>
    </source>
</evidence>
<dbReference type="GO" id="GO:0006457">
    <property type="term" value="P:protein folding"/>
    <property type="evidence" value="ECO:0007669"/>
    <property type="project" value="InterPro"/>
</dbReference>
<dbReference type="FunFam" id="2.10.230.10:FF:000005">
    <property type="entry name" value="DnaJ homolog subfamily A member 1"/>
    <property type="match status" value="1"/>
</dbReference>
<dbReference type="PROSITE" id="PS00636">
    <property type="entry name" value="DNAJ_1"/>
    <property type="match status" value="1"/>
</dbReference>
<comment type="subcellular location">
    <subcellularLocation>
        <location evidence="1">Membrane</location>
        <topology evidence="1">Lipid-anchor</topology>
    </subcellularLocation>
</comment>
<feature type="region of interest" description="Disordered" evidence="12">
    <location>
        <begin position="387"/>
        <end position="422"/>
    </location>
</feature>
<evidence type="ECO:0000256" key="9">
    <source>
        <dbReference type="ARBA" id="ARBA00023136"/>
    </source>
</evidence>
<accession>G3MHY7</accession>
<dbReference type="AlphaFoldDB" id="G3MHY7"/>
<dbReference type="CDD" id="cd06257">
    <property type="entry name" value="DnaJ"/>
    <property type="match status" value="1"/>
</dbReference>
<dbReference type="SUPFAM" id="SSF57938">
    <property type="entry name" value="DnaJ/Hsp40 cysteine-rich domain"/>
    <property type="match status" value="1"/>
</dbReference>
<evidence type="ECO:0000256" key="10">
    <source>
        <dbReference type="ARBA" id="ARBA00023288"/>
    </source>
</evidence>
<evidence type="ECO:0000256" key="3">
    <source>
        <dbReference type="ARBA" id="ARBA00022553"/>
    </source>
</evidence>
<evidence type="ECO:0000313" key="15">
    <source>
        <dbReference type="EMBL" id="AEO33105.1"/>
    </source>
</evidence>
<evidence type="ECO:0000256" key="11">
    <source>
        <dbReference type="PROSITE-ProRule" id="PRU00546"/>
    </source>
</evidence>
<dbReference type="InterPro" id="IPR002939">
    <property type="entry name" value="DnaJ_C"/>
</dbReference>
<dbReference type="CDD" id="cd10747">
    <property type="entry name" value="DnaJ_C"/>
    <property type="match status" value="1"/>
</dbReference>
<dbReference type="Pfam" id="PF00226">
    <property type="entry name" value="DnaJ"/>
    <property type="match status" value="1"/>
</dbReference>
<evidence type="ECO:0000256" key="4">
    <source>
        <dbReference type="ARBA" id="ARBA00022723"/>
    </source>
</evidence>
<keyword evidence="8" id="KW-0007">Acetylation</keyword>
<evidence type="ECO:0008006" key="16">
    <source>
        <dbReference type="Google" id="ProtNLM"/>
    </source>
</evidence>
<dbReference type="PRINTS" id="PR00625">
    <property type="entry name" value="JDOMAIN"/>
</dbReference>
<evidence type="ECO:0000259" key="13">
    <source>
        <dbReference type="PROSITE" id="PS50076"/>
    </source>
</evidence>
<evidence type="ECO:0000256" key="12">
    <source>
        <dbReference type="SAM" id="MobiDB-lite"/>
    </source>
</evidence>
<dbReference type="PANTHER" id="PTHR43888">
    <property type="entry name" value="DNAJ-LIKE-2, ISOFORM A-RELATED"/>
    <property type="match status" value="1"/>
</dbReference>
<dbReference type="InterPro" id="IPR001305">
    <property type="entry name" value="HSP_DnaJ_Cys-rich_dom"/>
</dbReference>
<organism evidence="15">
    <name type="scientific">Amblyomma maculatum</name>
    <name type="common">Gulf Coast tick</name>
    <dbReference type="NCBI Taxonomy" id="34609"/>
    <lineage>
        <taxon>Eukaryota</taxon>
        <taxon>Metazoa</taxon>
        <taxon>Ecdysozoa</taxon>
        <taxon>Arthropoda</taxon>
        <taxon>Chelicerata</taxon>
        <taxon>Arachnida</taxon>
        <taxon>Acari</taxon>
        <taxon>Parasitiformes</taxon>
        <taxon>Ixodida</taxon>
        <taxon>Ixodoidea</taxon>
        <taxon>Ixodidae</taxon>
        <taxon>Amblyomminae</taxon>
        <taxon>Amblyomma</taxon>
    </lineage>
</organism>
<feature type="domain" description="CR-type" evidence="14">
    <location>
        <begin position="145"/>
        <end position="229"/>
    </location>
</feature>
<dbReference type="SUPFAM" id="SSF49493">
    <property type="entry name" value="HSP40/DnaJ peptide-binding domain"/>
    <property type="match status" value="2"/>
</dbReference>
<dbReference type="EMBL" id="JO841488">
    <property type="protein sequence ID" value="AEO33105.1"/>
    <property type="molecule type" value="mRNA"/>
</dbReference>
<dbReference type="FunFam" id="2.60.260.20:FF:000003">
    <property type="entry name" value="DnaJ subfamily A member 2"/>
    <property type="match status" value="1"/>
</dbReference>
<feature type="domain" description="J" evidence="13">
    <location>
        <begin position="26"/>
        <end position="91"/>
    </location>
</feature>
<evidence type="ECO:0000256" key="7">
    <source>
        <dbReference type="ARBA" id="ARBA00022833"/>
    </source>
</evidence>
<dbReference type="InterPro" id="IPR036410">
    <property type="entry name" value="HSP_DnaJ_Cys-rich_dom_sf"/>
</dbReference>
<keyword evidence="7 11" id="KW-0862">Zinc</keyword>
<evidence type="ECO:0000256" key="8">
    <source>
        <dbReference type="ARBA" id="ARBA00022990"/>
    </source>
</evidence>
<dbReference type="InterPro" id="IPR018253">
    <property type="entry name" value="DnaJ_domain_CS"/>
</dbReference>
<dbReference type="CDD" id="cd10719">
    <property type="entry name" value="DnaJ_zf"/>
    <property type="match status" value="1"/>
</dbReference>
<evidence type="ECO:0000256" key="5">
    <source>
        <dbReference type="ARBA" id="ARBA00022737"/>
    </source>
</evidence>
<proteinExistence type="evidence at transcript level"/>
<reference evidence="15" key="1">
    <citation type="journal article" date="2011" name="PLoS ONE">
        <title>A deep insight into the sialotranscriptome of the gulf coast tick, Amblyomma maculatum.</title>
        <authorList>
            <person name="Karim S."/>
            <person name="Singh P."/>
            <person name="Ribeiro J.M."/>
        </authorList>
    </citation>
    <scope>NUCLEOTIDE SEQUENCE</scope>
    <source>
        <tissue evidence="15">Salivary gland</tissue>
    </source>
</reference>
<evidence type="ECO:0000256" key="1">
    <source>
        <dbReference type="ARBA" id="ARBA00004635"/>
    </source>
</evidence>
<dbReference type="PROSITE" id="PS50076">
    <property type="entry name" value="DNAJ_2"/>
    <property type="match status" value="1"/>
</dbReference>
<keyword evidence="3" id="KW-0597">Phosphoprotein</keyword>
<dbReference type="GO" id="GO:0008270">
    <property type="term" value="F:zinc ion binding"/>
    <property type="evidence" value="ECO:0007669"/>
    <property type="project" value="UniProtKB-KW"/>
</dbReference>
<dbReference type="SUPFAM" id="SSF46565">
    <property type="entry name" value="Chaperone J-domain"/>
    <property type="match status" value="1"/>
</dbReference>
<dbReference type="Pfam" id="PF00684">
    <property type="entry name" value="DnaJ_CXXCXGXG"/>
    <property type="match status" value="1"/>
</dbReference>
<dbReference type="GO" id="GO:0030544">
    <property type="term" value="F:Hsp70 protein binding"/>
    <property type="evidence" value="ECO:0007669"/>
    <property type="project" value="InterPro"/>
</dbReference>
<keyword evidence="5" id="KW-0677">Repeat</keyword>
<dbReference type="Gene3D" id="2.60.260.20">
    <property type="entry name" value="Urease metallochaperone UreE, N-terminal domain"/>
    <property type="match status" value="2"/>
</dbReference>
<name>G3MHY7_AMBMU</name>
<protein>
    <recommendedName>
        <fullName evidence="16">J domain-containing protein</fullName>
    </recommendedName>
</protein>
<dbReference type="InterPro" id="IPR036869">
    <property type="entry name" value="J_dom_sf"/>
</dbReference>
<feature type="zinc finger region" description="CR-type" evidence="11">
    <location>
        <begin position="145"/>
        <end position="229"/>
    </location>
</feature>
<dbReference type="GO" id="GO:0051082">
    <property type="term" value="F:unfolded protein binding"/>
    <property type="evidence" value="ECO:0007669"/>
    <property type="project" value="InterPro"/>
</dbReference>
<keyword evidence="2" id="KW-0488">Methylation</keyword>
<evidence type="ECO:0000259" key="14">
    <source>
        <dbReference type="PROSITE" id="PS51188"/>
    </source>
</evidence>
<dbReference type="InterPro" id="IPR008971">
    <property type="entry name" value="HSP40/DnaJ_pept-bd"/>
</dbReference>
<dbReference type="SMART" id="SM00271">
    <property type="entry name" value="DnaJ"/>
    <property type="match status" value="1"/>
</dbReference>
<sequence>SIVIRSCETRGDHFALNNTRWWYNGQGNRLLRRARRETNCSQDELKRAYRKLALKYHPDKNPAEGERFKQISQAYEVLANPEKRRIYDQGGEQAIKEGGTGGGGFSAPMDLFDMFFGGGMGRRRENKGKNTVHQLGVSLEELYNGATRKLSVQKCTICDKCEGRGGKKGAVERCPSCRGTGMNVRIQQLVPGMVQHIQTTCQECMGEGERINPKDRCKNCNAKKVVRERKILEVHIDKGMEDGQKITFSGEGDQEPGLEPGDIIVVLDEREHEVFKRNRTDLMMRMDLTLTEALCGFQKTISTLDNRTLVITNLPGEVIKNGSVKCILNEGMPQYRNPFEKGKLIIHFVVNFPDRIDPSIVARLEALLPPRQECMIPDNAEEVILQDLDPEQEARRHRQHREAYEEDDDHFHPRGGVQCQTH</sequence>
<keyword evidence="10" id="KW-0449">Lipoprotein</keyword>
<dbReference type="Gene3D" id="1.10.287.110">
    <property type="entry name" value="DnaJ domain"/>
    <property type="match status" value="1"/>
</dbReference>
<dbReference type="GO" id="GO:0016020">
    <property type="term" value="C:membrane"/>
    <property type="evidence" value="ECO:0007669"/>
    <property type="project" value="UniProtKB-SubCell"/>
</dbReference>